<dbReference type="Proteomes" id="UP001515500">
    <property type="component" value="Chromosome 10"/>
</dbReference>
<dbReference type="GO" id="GO:0008270">
    <property type="term" value="F:zinc ion binding"/>
    <property type="evidence" value="ECO:0007669"/>
    <property type="project" value="InterPro"/>
</dbReference>
<feature type="compositionally biased region" description="Basic residues" evidence="1">
    <location>
        <begin position="7"/>
        <end position="22"/>
    </location>
</feature>
<dbReference type="AlphaFoldDB" id="A0AB40C0K9"/>
<name>A0AB40C0K9_DIOCR</name>
<dbReference type="Gene3D" id="3.30.420.10">
    <property type="entry name" value="Ribonuclease H-like superfamily/Ribonuclease H"/>
    <property type="match status" value="1"/>
</dbReference>
<proteinExistence type="predicted"/>
<evidence type="ECO:0000313" key="3">
    <source>
        <dbReference type="Proteomes" id="UP001515500"/>
    </source>
</evidence>
<evidence type="ECO:0000256" key="1">
    <source>
        <dbReference type="SAM" id="MobiDB-lite"/>
    </source>
</evidence>
<feature type="region of interest" description="Disordered" evidence="1">
    <location>
        <begin position="211"/>
        <end position="232"/>
    </location>
</feature>
<dbReference type="PANTHER" id="PTHR42648:SF28">
    <property type="entry name" value="TRANSPOSON-ENCODED PROTEIN WITH RIBONUCLEASE H-LIKE AND RETROVIRUS ZINC FINGER-LIKE DOMAINS"/>
    <property type="match status" value="1"/>
</dbReference>
<dbReference type="PANTHER" id="PTHR42648">
    <property type="entry name" value="TRANSPOSASE, PUTATIVE-RELATED"/>
    <property type="match status" value="1"/>
</dbReference>
<dbReference type="Pfam" id="PF00665">
    <property type="entry name" value="rve"/>
    <property type="match status" value="1"/>
</dbReference>
<protein>
    <submittedName>
        <fullName evidence="4">Uncharacterized protein LOC120270366</fullName>
    </submittedName>
</protein>
<gene>
    <name evidence="4" type="primary">LOC120270366</name>
</gene>
<dbReference type="GO" id="GO:0015074">
    <property type="term" value="P:DNA integration"/>
    <property type="evidence" value="ECO:0007669"/>
    <property type="project" value="InterPro"/>
</dbReference>
<dbReference type="InterPro" id="IPR012337">
    <property type="entry name" value="RNaseH-like_sf"/>
</dbReference>
<dbReference type="GeneID" id="120270366"/>
<dbReference type="RefSeq" id="XP_039133297.1">
    <property type="nucleotide sequence ID" value="XM_039277363.1"/>
</dbReference>
<dbReference type="InterPro" id="IPR036397">
    <property type="entry name" value="RNaseH_sf"/>
</dbReference>
<evidence type="ECO:0000313" key="4">
    <source>
        <dbReference type="RefSeq" id="XP_039133297.1"/>
    </source>
</evidence>
<reference evidence="4" key="1">
    <citation type="submission" date="2025-08" db="UniProtKB">
        <authorList>
            <consortium name="RefSeq"/>
        </authorList>
    </citation>
    <scope>IDENTIFICATION</scope>
</reference>
<sequence length="281" mass="32849">MVARSHSQSRKFGRRGRSHSKTKLGKDECAFYHEKGHWKKYCPKLKKKEKAVPDTNIAKYENAWEPSKTPSLDGKHYFVTFIDDFSRRVWVYSMTTKDEVLNVFIKWKNMVENQFDRKIKWLRIDNGGEYKSDPFFDVCNEYGIARHFTAEALEYAHHLVNRLPSLAIGGKTPMEKEESTSKKVEFEKMMINTTKKAEVPSDSPIVAGESNEEEILTQEPQQQPDSIATRKPRREIQRYDLFTNMVGYAFPVVDEDIPSNFQEATRSFPKLREWIVEESYG</sequence>
<keyword evidence="3" id="KW-1185">Reference proteome</keyword>
<dbReference type="Gene3D" id="4.10.60.10">
    <property type="entry name" value="Zinc finger, CCHC-type"/>
    <property type="match status" value="1"/>
</dbReference>
<dbReference type="InterPro" id="IPR036875">
    <property type="entry name" value="Znf_CCHC_sf"/>
</dbReference>
<accession>A0AB40C0K9</accession>
<evidence type="ECO:0000259" key="2">
    <source>
        <dbReference type="PROSITE" id="PS50994"/>
    </source>
</evidence>
<dbReference type="InterPro" id="IPR039537">
    <property type="entry name" value="Retrotran_Ty1/copia-like"/>
</dbReference>
<dbReference type="SUPFAM" id="SSF57756">
    <property type="entry name" value="Retrovirus zinc finger-like domains"/>
    <property type="match status" value="1"/>
</dbReference>
<organism evidence="3 4">
    <name type="scientific">Dioscorea cayennensis subsp. rotundata</name>
    <name type="common">White Guinea yam</name>
    <name type="synonym">Dioscorea rotundata</name>
    <dbReference type="NCBI Taxonomy" id="55577"/>
    <lineage>
        <taxon>Eukaryota</taxon>
        <taxon>Viridiplantae</taxon>
        <taxon>Streptophyta</taxon>
        <taxon>Embryophyta</taxon>
        <taxon>Tracheophyta</taxon>
        <taxon>Spermatophyta</taxon>
        <taxon>Magnoliopsida</taxon>
        <taxon>Liliopsida</taxon>
        <taxon>Dioscoreales</taxon>
        <taxon>Dioscoreaceae</taxon>
        <taxon>Dioscorea</taxon>
    </lineage>
</organism>
<feature type="region of interest" description="Disordered" evidence="1">
    <location>
        <begin position="1"/>
        <end position="22"/>
    </location>
</feature>
<dbReference type="InterPro" id="IPR001584">
    <property type="entry name" value="Integrase_cat-core"/>
</dbReference>
<dbReference type="GO" id="GO:0003676">
    <property type="term" value="F:nucleic acid binding"/>
    <property type="evidence" value="ECO:0007669"/>
    <property type="project" value="InterPro"/>
</dbReference>
<dbReference type="SUPFAM" id="SSF53098">
    <property type="entry name" value="Ribonuclease H-like"/>
    <property type="match status" value="1"/>
</dbReference>
<feature type="domain" description="Integrase catalytic" evidence="2">
    <location>
        <begin position="49"/>
        <end position="163"/>
    </location>
</feature>
<dbReference type="PROSITE" id="PS50994">
    <property type="entry name" value="INTEGRASE"/>
    <property type="match status" value="1"/>
</dbReference>